<reference evidence="1 2" key="1">
    <citation type="submission" date="2016-05" db="EMBL/GenBank/DDBJ databases">
        <authorList>
            <person name="Lavstsen T."/>
            <person name="Jespersen J.S."/>
        </authorList>
    </citation>
    <scope>NUCLEOTIDE SEQUENCE [LARGE SCALE GENOMIC DNA]</scope>
    <source>
        <strain evidence="1 2">KCJ1736</strain>
    </source>
</reference>
<dbReference type="Proteomes" id="UP000077098">
    <property type="component" value="Unassembled WGS sequence"/>
</dbReference>
<comment type="caution">
    <text evidence="1">The sequence shown here is derived from an EMBL/GenBank/DDBJ whole genome shotgun (WGS) entry which is preliminary data.</text>
</comment>
<evidence type="ECO:0000313" key="1">
    <source>
        <dbReference type="EMBL" id="OAE43680.1"/>
    </source>
</evidence>
<dbReference type="Pfam" id="PF11164">
    <property type="entry name" value="DUF2948"/>
    <property type="match status" value="1"/>
</dbReference>
<protein>
    <recommendedName>
        <fullName evidence="3">DUF2948 family protein</fullName>
    </recommendedName>
</protein>
<dbReference type="AlphaFoldDB" id="A0A176X952"/>
<accession>A0A176X952</accession>
<dbReference type="EMBL" id="LXPS01000022">
    <property type="protein sequence ID" value="OAE43680.1"/>
    <property type="molecule type" value="Genomic_DNA"/>
</dbReference>
<name>A0A176X952_AGRTU</name>
<proteinExistence type="predicted"/>
<evidence type="ECO:0008006" key="3">
    <source>
        <dbReference type="Google" id="ProtNLM"/>
    </source>
</evidence>
<dbReference type="InterPro" id="IPR021335">
    <property type="entry name" value="DUF2948"/>
</dbReference>
<evidence type="ECO:0000313" key="2">
    <source>
        <dbReference type="Proteomes" id="UP000077098"/>
    </source>
</evidence>
<organism evidence="1 2">
    <name type="scientific">Agrobacterium tumefaciens</name>
    <dbReference type="NCBI Taxonomy" id="358"/>
    <lineage>
        <taxon>Bacteria</taxon>
        <taxon>Pseudomonadati</taxon>
        <taxon>Pseudomonadota</taxon>
        <taxon>Alphaproteobacteria</taxon>
        <taxon>Hyphomicrobiales</taxon>
        <taxon>Rhizobiaceae</taxon>
        <taxon>Rhizobium/Agrobacterium group</taxon>
        <taxon>Agrobacterium</taxon>
        <taxon>Agrobacterium tumefaciens complex</taxon>
    </lineage>
</organism>
<gene>
    <name evidence="1" type="ORF">A7J57_05325</name>
</gene>
<sequence length="146" mass="16097">MSGLKLLALDTEDLSIISTHLQDSVFKLKDVAFEPKHRQFTLSANRFVWESTTKKNTPPERCRSVIFLKRVLAVRSQSINLADREQVLSLLAVRFIPNGEGPDGVVELALSGGGTIALDVECIEAQLTDVSGAWETTTKPHHPDSE</sequence>
<dbReference type="RefSeq" id="WP_063949687.1">
    <property type="nucleotide sequence ID" value="NZ_CP072308.1"/>
</dbReference>